<dbReference type="PANTHER" id="PTHR31956">
    <property type="entry name" value="NON-SPECIFIC PHOSPHOLIPASE C4-RELATED"/>
    <property type="match status" value="1"/>
</dbReference>
<evidence type="ECO:0000256" key="2">
    <source>
        <dbReference type="ARBA" id="ARBA00023026"/>
    </source>
</evidence>
<feature type="region of interest" description="Disordered" evidence="3">
    <location>
        <begin position="665"/>
        <end position="684"/>
    </location>
</feature>
<dbReference type="SUPFAM" id="SSF53649">
    <property type="entry name" value="Alkaline phosphatase-like"/>
    <property type="match status" value="1"/>
</dbReference>
<keyword evidence="4" id="KW-0472">Membrane</keyword>
<dbReference type="Gene3D" id="3.40.720.10">
    <property type="entry name" value="Alkaline Phosphatase, subunit A"/>
    <property type="match status" value="2"/>
</dbReference>
<evidence type="ECO:0000256" key="4">
    <source>
        <dbReference type="SAM" id="Phobius"/>
    </source>
</evidence>
<keyword evidence="4" id="KW-0812">Transmembrane</keyword>
<evidence type="ECO:0008006" key="7">
    <source>
        <dbReference type="Google" id="ProtNLM"/>
    </source>
</evidence>
<keyword evidence="1" id="KW-0378">Hydrolase</keyword>
<evidence type="ECO:0000256" key="3">
    <source>
        <dbReference type="SAM" id="MobiDB-lite"/>
    </source>
</evidence>
<dbReference type="InterPro" id="IPR007312">
    <property type="entry name" value="Phosphoesterase"/>
</dbReference>
<feature type="compositionally biased region" description="Basic and acidic residues" evidence="3">
    <location>
        <begin position="665"/>
        <end position="676"/>
    </location>
</feature>
<feature type="compositionally biased region" description="Basic and acidic residues" evidence="3">
    <location>
        <begin position="576"/>
        <end position="586"/>
    </location>
</feature>
<dbReference type="RefSeq" id="WP_190021126.1">
    <property type="nucleotide sequence ID" value="NZ_BMUT01000003.1"/>
</dbReference>
<proteinExistence type="predicted"/>
<accession>A0ABQ2Y8V4</accession>
<evidence type="ECO:0000313" key="6">
    <source>
        <dbReference type="Proteomes" id="UP000659223"/>
    </source>
</evidence>
<organism evidence="5 6">
    <name type="scientific">Streptomyces hiroshimensis</name>
    <dbReference type="NCBI Taxonomy" id="66424"/>
    <lineage>
        <taxon>Bacteria</taxon>
        <taxon>Bacillati</taxon>
        <taxon>Actinomycetota</taxon>
        <taxon>Actinomycetes</taxon>
        <taxon>Kitasatosporales</taxon>
        <taxon>Streptomycetaceae</taxon>
        <taxon>Streptomyces</taxon>
    </lineage>
</organism>
<feature type="region of interest" description="Disordered" evidence="3">
    <location>
        <begin position="547"/>
        <end position="611"/>
    </location>
</feature>
<reference evidence="6" key="1">
    <citation type="journal article" date="2019" name="Int. J. Syst. Evol. Microbiol.">
        <title>The Global Catalogue of Microorganisms (GCM) 10K type strain sequencing project: providing services to taxonomists for standard genome sequencing and annotation.</title>
        <authorList>
            <consortium name="The Broad Institute Genomics Platform"/>
            <consortium name="The Broad Institute Genome Sequencing Center for Infectious Disease"/>
            <person name="Wu L."/>
            <person name="Ma J."/>
        </authorList>
    </citation>
    <scope>NUCLEOTIDE SEQUENCE [LARGE SCALE GENOMIC DNA]</scope>
    <source>
        <strain evidence="6">JCM 4586</strain>
    </source>
</reference>
<dbReference type="InterPro" id="IPR017850">
    <property type="entry name" value="Alkaline_phosphatase_core_sf"/>
</dbReference>
<dbReference type="PANTHER" id="PTHR31956:SF2">
    <property type="entry name" value="NON-SPECIFIC PHOSPHOLIPASE C6"/>
    <property type="match status" value="1"/>
</dbReference>
<dbReference type="Proteomes" id="UP000659223">
    <property type="component" value="Unassembled WGS sequence"/>
</dbReference>
<dbReference type="Pfam" id="PF04185">
    <property type="entry name" value="Phosphoesterase"/>
    <property type="match status" value="1"/>
</dbReference>
<protein>
    <recommendedName>
        <fullName evidence="7">Phosphoesterase</fullName>
    </recommendedName>
</protein>
<evidence type="ECO:0000313" key="5">
    <source>
        <dbReference type="EMBL" id="GGX73333.1"/>
    </source>
</evidence>
<gene>
    <name evidence="5" type="ORF">GCM10010324_18220</name>
</gene>
<keyword evidence="6" id="KW-1185">Reference proteome</keyword>
<comment type="caution">
    <text evidence="5">The sequence shown here is derived from an EMBL/GenBank/DDBJ whole genome shotgun (WGS) entry which is preliminary data.</text>
</comment>
<feature type="transmembrane region" description="Helical" evidence="4">
    <location>
        <begin position="89"/>
        <end position="109"/>
    </location>
</feature>
<name>A0ABQ2Y8V4_9ACTN</name>
<keyword evidence="4" id="KW-1133">Transmembrane helix</keyword>
<dbReference type="EMBL" id="BMUT01000003">
    <property type="protein sequence ID" value="GGX73333.1"/>
    <property type="molecule type" value="Genomic_DNA"/>
</dbReference>
<keyword evidence="2" id="KW-0843">Virulence</keyword>
<evidence type="ECO:0000256" key="1">
    <source>
        <dbReference type="ARBA" id="ARBA00022801"/>
    </source>
</evidence>
<sequence length="684" mass="76758">MSTCTKWVTKAVIECKNWSTRTDYECTQWADEGSNECSQWADEGSSQCSEWGKECHWYTFWNCVVEWFCEAWYWVAKWVCKAWYWVAKWVCKGFAWVVKYICVAFSWVFSLVCVAWDWLRCAVIGLVDAIAALLGRRHPERKKIDRVFVLMLENRSFDHMYAFSGITGVGSDGRPASLDVAGPADTNADPATGLPISVSSPADFALKNVDKDPPHEFDDALAVLCGVSAGPYDPVAGYPPIDNSGFIQNYVDSGGASAGRVMSCFSPEQLPVLNTLAREFALCDAWFSSLPGPTWPNRFFAMAASSGGLDDSPSDVDVVTSTTVDGYRFQNGTVFDRLDEHCITWNIVEGDEFPVSFALSGMNLNALQGRFQDFDDFIDAVGSADYRPRFVFIEPQYGESTFDIGGPGDFTCGNSMHPLDDVTRGERLIKKTYEAIRNSPHWDRSMLIITFDEHGGFYDHVPPPAATPPGDVAVDDYNHHGFAFDQLGVRVPALVISPHVHRGVIDHTTYDHTSVLATAERLFGMRALTQRDNAAADLLHLLSLDAPRGDTPTTLPEPARNPSPLGCSGEPESEDELLRRRSELRLRQRRPRFPEETEPEEPVREEPVPSSSHLGFAQVALMKVLQTAQYPERVRWIEQFEAIRSRTDAELFMVEAKLQIRHDIDFKRPRRTDPPRHGSKRSHL</sequence>